<dbReference type="AlphaFoldDB" id="A1U850"/>
<dbReference type="Proteomes" id="UP000000998">
    <property type="component" value="Plasmid pMAQU01"/>
</dbReference>
<protein>
    <submittedName>
        <fullName evidence="1">Uncharacterized protein</fullName>
    </submittedName>
</protein>
<dbReference type="KEGG" id="maq:Maqu_4318"/>
<reference evidence="2" key="1">
    <citation type="journal article" date="2011" name="Appl. Environ. Microbiol.">
        <title>Genomic potential of Marinobacter aquaeolei, a biogeochemical 'opportunitroph'.</title>
        <authorList>
            <person name="Singer E."/>
            <person name="Webb E.A."/>
            <person name="Nelson W.C."/>
            <person name="Heidelberg J.F."/>
            <person name="Ivanova N."/>
            <person name="Pati A."/>
            <person name="Edwards K.J."/>
        </authorList>
    </citation>
    <scope>NUCLEOTIDE SEQUENCE [LARGE SCALE GENOMIC DNA]</scope>
    <source>
        <strain evidence="2">ATCC 700491 / DSM 11845 / VT8</strain>
    </source>
</reference>
<dbReference type="eggNOG" id="ENOG5033TXN">
    <property type="taxonomic scope" value="Bacteria"/>
</dbReference>
<accession>A1U850</accession>
<dbReference type="OrthoDB" id="6625312at2"/>
<geneLocation type="plasmid" evidence="1 2">
    <name>pMAQU01</name>
</geneLocation>
<keyword evidence="1" id="KW-0614">Plasmid</keyword>
<sequence length="249" mass="29336">MGVKLYKAGDHPTGWLGFRVTRAFGGRYHQKYFSTRNAETQNASDPLFREQERRAKALDHQWELESREYQYRLFVTQDHKTTKPYRGVGAHGITLTFFINRRGNWRAAFRVNHQKRQNDGSFDAYRVTFDTQPYSEAWRKAVTLWAEENDIRPPDAQRLLESPPAPSQFKDLRRHMNEHDGFDIPVSALSSVFREQREQLENKRLLQTAEHQGKLSPPPKITSVDTELVIDMERWFTEETDHRNAPSFR</sequence>
<name>A1U850_MARN8</name>
<evidence type="ECO:0000313" key="1">
    <source>
        <dbReference type="EMBL" id="ABM21169.1"/>
    </source>
</evidence>
<dbReference type="RefSeq" id="WP_011783184.1">
    <property type="nucleotide sequence ID" value="NC_008738.1"/>
</dbReference>
<gene>
    <name evidence="1" type="ordered locus">Maqu_4318</name>
</gene>
<dbReference type="HOGENOM" id="CLU_104934_0_0_6"/>
<proteinExistence type="predicted"/>
<organism evidence="1 2">
    <name type="scientific">Marinobacter nauticus (strain ATCC 700491 / DSM 11845 / VT8)</name>
    <name type="common">Marinobacter aquaeolei</name>
    <dbReference type="NCBI Taxonomy" id="351348"/>
    <lineage>
        <taxon>Bacteria</taxon>
        <taxon>Pseudomonadati</taxon>
        <taxon>Pseudomonadota</taxon>
        <taxon>Gammaproteobacteria</taxon>
        <taxon>Pseudomonadales</taxon>
        <taxon>Marinobacteraceae</taxon>
        <taxon>Marinobacter</taxon>
    </lineage>
</organism>
<dbReference type="EMBL" id="CP000515">
    <property type="protein sequence ID" value="ABM21169.1"/>
    <property type="molecule type" value="Genomic_DNA"/>
</dbReference>
<evidence type="ECO:0000313" key="2">
    <source>
        <dbReference type="Proteomes" id="UP000000998"/>
    </source>
</evidence>